<evidence type="ECO:0000313" key="3">
    <source>
        <dbReference type="EMBL" id="OYQ17862.1"/>
    </source>
</evidence>
<name>A0A255XLR9_9PROT</name>
<evidence type="ECO:0000313" key="4">
    <source>
        <dbReference type="Proteomes" id="UP000216361"/>
    </source>
</evidence>
<dbReference type="Gene3D" id="1.10.260.40">
    <property type="entry name" value="lambda repressor-like DNA-binding domains"/>
    <property type="match status" value="1"/>
</dbReference>
<dbReference type="EMBL" id="NOXS01000033">
    <property type="protein sequence ID" value="OYQ17862.1"/>
    <property type="molecule type" value="Genomic_DNA"/>
</dbReference>
<dbReference type="PANTHER" id="PTHR36924">
    <property type="entry name" value="ANTITOXIN HIGA-1"/>
    <property type="match status" value="1"/>
</dbReference>
<dbReference type="PROSITE" id="PS50943">
    <property type="entry name" value="HTH_CROC1"/>
    <property type="match status" value="1"/>
</dbReference>
<accession>A0A255XLR9</accession>
<dbReference type="SMART" id="SM00530">
    <property type="entry name" value="HTH_XRE"/>
    <property type="match status" value="1"/>
</dbReference>
<comment type="caution">
    <text evidence="3">The sequence shown here is derived from an EMBL/GenBank/DDBJ whole genome shotgun (WGS) entry which is preliminary data.</text>
</comment>
<dbReference type="SUPFAM" id="SSF47413">
    <property type="entry name" value="lambda repressor-like DNA-binding domains"/>
    <property type="match status" value="1"/>
</dbReference>
<dbReference type="InterPro" id="IPR013430">
    <property type="entry name" value="Toxin_antidote_HigA"/>
</dbReference>
<dbReference type="Proteomes" id="UP000216361">
    <property type="component" value="Unassembled WGS sequence"/>
</dbReference>
<dbReference type="GO" id="GO:0003677">
    <property type="term" value="F:DNA binding"/>
    <property type="evidence" value="ECO:0007669"/>
    <property type="project" value="UniProtKB-KW"/>
</dbReference>
<sequence>MAYTYEDAKHLDFSEIVDPDTPIDAPIHPGRILQNEFLTPLGMSQYRLAKSIGVPQRRIGEIIAKKRRMTADTALRLEKFFGLRASFWLGLQERYDLALTERALAPVLATITPLRRDPLAAE</sequence>
<dbReference type="OrthoDB" id="3174593at2"/>
<feature type="domain" description="HTH cro/C1-type" evidence="2">
    <location>
        <begin position="41"/>
        <end position="88"/>
    </location>
</feature>
<protein>
    <submittedName>
        <fullName evidence="3">Addiction module antidote protein, HigA family</fullName>
    </submittedName>
</protein>
<organism evidence="3 4">
    <name type="scientific">Elstera cyanobacteriorum</name>
    <dbReference type="NCBI Taxonomy" id="2022747"/>
    <lineage>
        <taxon>Bacteria</taxon>
        <taxon>Pseudomonadati</taxon>
        <taxon>Pseudomonadota</taxon>
        <taxon>Alphaproteobacteria</taxon>
        <taxon>Rhodospirillales</taxon>
        <taxon>Rhodospirillaceae</taxon>
        <taxon>Elstera</taxon>
    </lineage>
</organism>
<dbReference type="Pfam" id="PF01381">
    <property type="entry name" value="HTH_3"/>
    <property type="match status" value="1"/>
</dbReference>
<gene>
    <name evidence="3" type="primary">higA</name>
    <name evidence="3" type="ORF">CHR90_12875</name>
</gene>
<dbReference type="PANTHER" id="PTHR36924:SF1">
    <property type="entry name" value="ANTITOXIN HIGA-1"/>
    <property type="match status" value="1"/>
</dbReference>
<dbReference type="CDD" id="cd00093">
    <property type="entry name" value="HTH_XRE"/>
    <property type="match status" value="1"/>
</dbReference>
<keyword evidence="1" id="KW-0238">DNA-binding</keyword>
<reference evidence="3 4" key="1">
    <citation type="submission" date="2017-07" db="EMBL/GenBank/DDBJ databases">
        <title>Elstera cyanobacteriorum sp. nov., a novel bacterium isolated from cyanobacterial aggregates in a eutrophic lake.</title>
        <authorList>
            <person name="Cai H."/>
        </authorList>
    </citation>
    <scope>NUCLEOTIDE SEQUENCE [LARGE SCALE GENOMIC DNA]</scope>
    <source>
        <strain evidence="3 4">TH019</strain>
    </source>
</reference>
<evidence type="ECO:0000256" key="1">
    <source>
        <dbReference type="ARBA" id="ARBA00023125"/>
    </source>
</evidence>
<dbReference type="AlphaFoldDB" id="A0A255XLR9"/>
<dbReference type="RefSeq" id="WP_094409424.1">
    <property type="nucleotide sequence ID" value="NZ_BMJZ01000002.1"/>
</dbReference>
<dbReference type="InterPro" id="IPR010982">
    <property type="entry name" value="Lambda_DNA-bd_dom_sf"/>
</dbReference>
<proteinExistence type="predicted"/>
<keyword evidence="4" id="KW-1185">Reference proteome</keyword>
<evidence type="ECO:0000259" key="2">
    <source>
        <dbReference type="PROSITE" id="PS50943"/>
    </source>
</evidence>
<dbReference type="NCBIfam" id="TIGR02607">
    <property type="entry name" value="antidote_HigA"/>
    <property type="match status" value="1"/>
</dbReference>
<dbReference type="InterPro" id="IPR001387">
    <property type="entry name" value="Cro/C1-type_HTH"/>
</dbReference>